<name>A0A026X1X0_OOCBI</name>
<protein>
    <submittedName>
        <fullName evidence="1">Uncharacterized protein</fullName>
    </submittedName>
</protein>
<gene>
    <name evidence="1" type="ORF">X777_12296</name>
</gene>
<reference evidence="1 2" key="1">
    <citation type="journal article" date="2014" name="Curr. Biol.">
        <title>The genome of the clonal raider ant Cerapachys biroi.</title>
        <authorList>
            <person name="Oxley P.R."/>
            <person name="Ji L."/>
            <person name="Fetter-Pruneda I."/>
            <person name="McKenzie S.K."/>
            <person name="Li C."/>
            <person name="Hu H."/>
            <person name="Zhang G."/>
            <person name="Kronauer D.J."/>
        </authorList>
    </citation>
    <scope>NUCLEOTIDE SEQUENCE [LARGE SCALE GENOMIC DNA]</scope>
</reference>
<dbReference type="OMA" id="TQDNESF"/>
<proteinExistence type="predicted"/>
<sequence length="81" mass="9185">MNTQDNESFLSFNEQTKAAEIRFAALMAEKNIPFHSAQDILSFFQEIGQNSNILNNMTTGRTKCSNIISNVLYPVERENVV</sequence>
<dbReference type="EMBL" id="KK107055">
    <property type="protein sequence ID" value="EZA61389.1"/>
    <property type="molecule type" value="Genomic_DNA"/>
</dbReference>
<evidence type="ECO:0000313" key="1">
    <source>
        <dbReference type="EMBL" id="EZA61389.1"/>
    </source>
</evidence>
<organism evidence="1 2">
    <name type="scientific">Ooceraea biroi</name>
    <name type="common">Clonal raider ant</name>
    <name type="synonym">Cerapachys biroi</name>
    <dbReference type="NCBI Taxonomy" id="2015173"/>
    <lineage>
        <taxon>Eukaryota</taxon>
        <taxon>Metazoa</taxon>
        <taxon>Ecdysozoa</taxon>
        <taxon>Arthropoda</taxon>
        <taxon>Hexapoda</taxon>
        <taxon>Insecta</taxon>
        <taxon>Pterygota</taxon>
        <taxon>Neoptera</taxon>
        <taxon>Endopterygota</taxon>
        <taxon>Hymenoptera</taxon>
        <taxon>Apocrita</taxon>
        <taxon>Aculeata</taxon>
        <taxon>Formicoidea</taxon>
        <taxon>Formicidae</taxon>
        <taxon>Dorylinae</taxon>
        <taxon>Ooceraea</taxon>
    </lineage>
</organism>
<dbReference type="Proteomes" id="UP000053097">
    <property type="component" value="Unassembled WGS sequence"/>
</dbReference>
<keyword evidence="2" id="KW-1185">Reference proteome</keyword>
<evidence type="ECO:0000313" key="2">
    <source>
        <dbReference type="Proteomes" id="UP000053097"/>
    </source>
</evidence>
<dbReference type="AlphaFoldDB" id="A0A026X1X0"/>
<accession>A0A026X1X0</accession>